<dbReference type="Pfam" id="PF05258">
    <property type="entry name" value="DciA"/>
    <property type="match status" value="1"/>
</dbReference>
<dbReference type="RefSeq" id="WP_015725834.1">
    <property type="nucleotide sequence ID" value="NC_014972.1"/>
</dbReference>
<evidence type="ECO:0000313" key="1">
    <source>
        <dbReference type="EMBL" id="ADW19310.1"/>
    </source>
</evidence>
<gene>
    <name evidence="1" type="ordered locus">Despr_3182</name>
</gene>
<dbReference type="KEGG" id="dpr:Despr_3182"/>
<accession>A0A7U3YPS5</accession>
<dbReference type="InterPro" id="IPR007922">
    <property type="entry name" value="DciA-like"/>
</dbReference>
<proteinExistence type="predicted"/>
<dbReference type="PANTHER" id="PTHR36456:SF1">
    <property type="entry name" value="UPF0232 PROTEIN SCO3875"/>
    <property type="match status" value="1"/>
</dbReference>
<dbReference type="EMBL" id="CP002364">
    <property type="protein sequence ID" value="ADW19310.1"/>
    <property type="molecule type" value="Genomic_DNA"/>
</dbReference>
<protein>
    <submittedName>
        <fullName evidence="1">Uncharacterized protein</fullName>
    </submittedName>
</protein>
<organism evidence="1 2">
    <name type="scientific">Desulfobulbus propionicus (strain ATCC 33891 / DSM 2032 / VKM B-1956 / 1pr3)</name>
    <dbReference type="NCBI Taxonomy" id="577650"/>
    <lineage>
        <taxon>Bacteria</taxon>
        <taxon>Pseudomonadati</taxon>
        <taxon>Thermodesulfobacteriota</taxon>
        <taxon>Desulfobulbia</taxon>
        <taxon>Desulfobulbales</taxon>
        <taxon>Desulfobulbaceae</taxon>
        <taxon>Desulfobulbus</taxon>
    </lineage>
</organism>
<keyword evidence="2" id="KW-1185">Reference proteome</keyword>
<name>A0A7U3YPS5_DESPD</name>
<sequence>MTPRSIGPKHGDLCSLGERLAGIYSRKQWNRQWRLFQLARQWPSIVGADYARLTTPAFFRQQTLWIYVQDSSWMHHLQFVKLDLLARINLAMDDQPVADIRWQLQPQESAPSASRPTIPPTVDVAEEQSFLRMAEGIANPECRTALQRLWRTFAAARE</sequence>
<evidence type="ECO:0000313" key="2">
    <source>
        <dbReference type="Proteomes" id="UP000006365"/>
    </source>
</evidence>
<dbReference type="Proteomes" id="UP000006365">
    <property type="component" value="Chromosome"/>
</dbReference>
<reference evidence="1 2" key="1">
    <citation type="journal article" date="2011" name="Stand. Genomic Sci.">
        <title>Complete genome sequence of Desulfobulbus propionicus type strain (1pr3).</title>
        <authorList>
            <person name="Pagani I."/>
            <person name="Lapidus A."/>
            <person name="Nolan M."/>
            <person name="Lucas S."/>
            <person name="Hammon N."/>
            <person name="Deshpande S."/>
            <person name="Cheng J.F."/>
            <person name="Chertkov O."/>
            <person name="Davenport K."/>
            <person name="Tapia R."/>
            <person name="Han C."/>
            <person name="Goodwin L."/>
            <person name="Pitluck S."/>
            <person name="Liolios K."/>
            <person name="Mavromatis K."/>
            <person name="Ivanova N."/>
            <person name="Mikhailova N."/>
            <person name="Pati A."/>
            <person name="Chen A."/>
            <person name="Palaniappan K."/>
            <person name="Land M."/>
            <person name="Hauser L."/>
            <person name="Chang Y.J."/>
            <person name="Jeffries C.D."/>
            <person name="Detter J.C."/>
            <person name="Brambilla E."/>
            <person name="Kannan K.P."/>
            <person name="Djao O.D."/>
            <person name="Rohde M."/>
            <person name="Pukall R."/>
            <person name="Spring S."/>
            <person name="Goker M."/>
            <person name="Sikorski J."/>
            <person name="Woyke T."/>
            <person name="Bristow J."/>
            <person name="Eisen J.A."/>
            <person name="Markowitz V."/>
            <person name="Hugenholtz P."/>
            <person name="Kyrpides N.C."/>
            <person name="Klenk H.P."/>
        </authorList>
    </citation>
    <scope>NUCLEOTIDE SEQUENCE [LARGE SCALE GENOMIC DNA]</scope>
    <source>
        <strain evidence="2">ATCC 33891 / DSM 2032 / 1pr3</strain>
    </source>
</reference>
<dbReference type="AlphaFoldDB" id="A0A7U3YPS5"/>
<dbReference type="PANTHER" id="PTHR36456">
    <property type="entry name" value="UPF0232 PROTEIN SCO3875"/>
    <property type="match status" value="1"/>
</dbReference>